<evidence type="ECO:0000256" key="2">
    <source>
        <dbReference type="ARBA" id="ARBA00013346"/>
    </source>
</evidence>
<dbReference type="RefSeq" id="WP_125180948.1">
    <property type="nucleotide sequence ID" value="NZ_QZMU01000001.1"/>
</dbReference>
<keyword evidence="4" id="KW-0808">Transferase</keyword>
<protein>
    <recommendedName>
        <fullName evidence="2">Protein-L-isoaspartate O-methyltransferase</fullName>
    </recommendedName>
    <alternativeName>
        <fullName evidence="3">Protein L-isoaspartyl methyltransferase</fullName>
    </alternativeName>
</protein>
<dbReference type="PANTHER" id="PTHR11579">
    <property type="entry name" value="PROTEIN-L-ISOASPARTATE O-METHYLTRANSFERASE"/>
    <property type="match status" value="1"/>
</dbReference>
<dbReference type="OrthoDB" id="9810066at2"/>
<sequence length="225" mass="25110">MSEQADTVDFERARYNMIEQQIRPWEVLDQRVLDVLMQTPREDFVPPQYRSTLAFSDISLPLEHGQVMLPPKLEGRLLQSLAIRPTDRILEVGTGSGYLTACLARLGREVLSLDLYADFKYAAERKLEQHGITNVELRTDDAASGWGAEQSFDAIAVTGSLPLLHRGFHNALAVGGRLFVIVGKPPVMEAMLITRVAADQWAAESLFDTSAPPLENAPRIENFDF</sequence>
<dbReference type="CDD" id="cd02440">
    <property type="entry name" value="AdoMet_MTases"/>
    <property type="match status" value="1"/>
</dbReference>
<name>A0A426QIN2_9GAMM</name>
<dbReference type="AlphaFoldDB" id="A0A426QIN2"/>
<gene>
    <name evidence="4" type="ORF">D6C00_06375</name>
</gene>
<dbReference type="EMBL" id="QZMU01000001">
    <property type="protein sequence ID" value="RRQ21605.1"/>
    <property type="molecule type" value="Genomic_DNA"/>
</dbReference>
<dbReference type="GO" id="GO:0005737">
    <property type="term" value="C:cytoplasm"/>
    <property type="evidence" value="ECO:0007669"/>
    <property type="project" value="TreeGrafter"/>
</dbReference>
<dbReference type="Gene3D" id="3.40.50.150">
    <property type="entry name" value="Vaccinia Virus protein VP39"/>
    <property type="match status" value="1"/>
</dbReference>
<organism evidence="4 5">
    <name type="scientific">Thiohalobacter thiocyanaticus</name>
    <dbReference type="NCBI Taxonomy" id="585455"/>
    <lineage>
        <taxon>Bacteria</taxon>
        <taxon>Pseudomonadati</taxon>
        <taxon>Pseudomonadota</taxon>
        <taxon>Gammaproteobacteria</taxon>
        <taxon>Thiohalobacterales</taxon>
        <taxon>Thiohalobacteraceae</taxon>
        <taxon>Thiohalobacter</taxon>
    </lineage>
</organism>
<dbReference type="Proteomes" id="UP000287798">
    <property type="component" value="Unassembled WGS sequence"/>
</dbReference>
<dbReference type="GO" id="GO:0004719">
    <property type="term" value="F:protein-L-isoaspartate (D-aspartate) O-methyltransferase activity"/>
    <property type="evidence" value="ECO:0007669"/>
    <property type="project" value="InterPro"/>
</dbReference>
<dbReference type="Pfam" id="PF01135">
    <property type="entry name" value="PCMT"/>
    <property type="match status" value="1"/>
</dbReference>
<reference evidence="4 5" key="1">
    <citation type="journal article" date="2010" name="Int. J. Syst. Evol. Microbiol.">
        <title>Thiohalobacter thiocyanaticus gen. nov., sp. nov., a moderately halophilic, sulfur-oxidizing gammaproteobacterium from hypersaline lakes, that utilizes thiocyanate.</title>
        <authorList>
            <person name="Sorokin D.Y."/>
            <person name="Kovaleva O.L."/>
            <person name="Tourova T.P."/>
            <person name="Muyzer G."/>
        </authorList>
    </citation>
    <scope>NUCLEOTIDE SEQUENCE [LARGE SCALE GENOMIC DNA]</scope>
    <source>
        <strain evidence="4 5">Hrh1</strain>
    </source>
</reference>
<accession>A0A426QIN2</accession>
<dbReference type="InterPro" id="IPR000682">
    <property type="entry name" value="PCMT"/>
</dbReference>
<dbReference type="GO" id="GO:0032259">
    <property type="term" value="P:methylation"/>
    <property type="evidence" value="ECO:0007669"/>
    <property type="project" value="UniProtKB-KW"/>
</dbReference>
<proteinExistence type="inferred from homology"/>
<keyword evidence="5" id="KW-1185">Reference proteome</keyword>
<dbReference type="InterPro" id="IPR029063">
    <property type="entry name" value="SAM-dependent_MTases_sf"/>
</dbReference>
<evidence type="ECO:0000256" key="3">
    <source>
        <dbReference type="ARBA" id="ARBA00030757"/>
    </source>
</evidence>
<keyword evidence="4" id="KW-0489">Methyltransferase</keyword>
<comment type="similarity">
    <text evidence="1">Belongs to the methyltransferase superfamily. L-isoaspartyl/D-aspartyl protein methyltransferase family.</text>
</comment>
<dbReference type="PANTHER" id="PTHR11579:SF18">
    <property type="entry name" value="PROTEIN-L-ISOASPARTATE O-METHYLTRANSFERASE"/>
    <property type="match status" value="1"/>
</dbReference>
<dbReference type="SUPFAM" id="SSF53335">
    <property type="entry name" value="S-adenosyl-L-methionine-dependent methyltransferases"/>
    <property type="match status" value="1"/>
</dbReference>
<comment type="caution">
    <text evidence="4">The sequence shown here is derived from an EMBL/GenBank/DDBJ whole genome shotgun (WGS) entry which is preliminary data.</text>
</comment>
<evidence type="ECO:0000313" key="5">
    <source>
        <dbReference type="Proteomes" id="UP000287798"/>
    </source>
</evidence>
<evidence type="ECO:0000256" key="1">
    <source>
        <dbReference type="ARBA" id="ARBA00005369"/>
    </source>
</evidence>
<evidence type="ECO:0000313" key="4">
    <source>
        <dbReference type="EMBL" id="RRQ21605.1"/>
    </source>
</evidence>